<dbReference type="AlphaFoldDB" id="A0A1J1I080"/>
<reference evidence="2 3" key="1">
    <citation type="submission" date="2015-04" db="EMBL/GenBank/DDBJ databases">
        <authorList>
            <person name="Syromyatnikov M.Y."/>
            <person name="Popov V.N."/>
        </authorList>
    </citation>
    <scope>NUCLEOTIDE SEQUENCE [LARGE SCALE GENOMIC DNA]</scope>
</reference>
<evidence type="ECO:0000313" key="3">
    <source>
        <dbReference type="Proteomes" id="UP000183832"/>
    </source>
</evidence>
<accession>A0A1J1I080</accession>
<proteinExistence type="predicted"/>
<dbReference type="Proteomes" id="UP000183832">
    <property type="component" value="Unassembled WGS sequence"/>
</dbReference>
<feature type="compositionally biased region" description="Low complexity" evidence="1">
    <location>
        <begin position="258"/>
        <end position="278"/>
    </location>
</feature>
<feature type="compositionally biased region" description="Basic residues" evidence="1">
    <location>
        <begin position="281"/>
        <end position="290"/>
    </location>
</feature>
<feature type="compositionally biased region" description="Polar residues" evidence="1">
    <location>
        <begin position="291"/>
        <end position="322"/>
    </location>
</feature>
<gene>
    <name evidence="2" type="primary">similar to roundabout</name>
    <name evidence="2" type="ORF">CLUMA_CG006738</name>
</gene>
<feature type="compositionally biased region" description="Polar residues" evidence="1">
    <location>
        <begin position="215"/>
        <end position="227"/>
    </location>
</feature>
<organism evidence="2 3">
    <name type="scientific">Clunio marinus</name>
    <dbReference type="NCBI Taxonomy" id="568069"/>
    <lineage>
        <taxon>Eukaryota</taxon>
        <taxon>Metazoa</taxon>
        <taxon>Ecdysozoa</taxon>
        <taxon>Arthropoda</taxon>
        <taxon>Hexapoda</taxon>
        <taxon>Insecta</taxon>
        <taxon>Pterygota</taxon>
        <taxon>Neoptera</taxon>
        <taxon>Endopterygota</taxon>
        <taxon>Diptera</taxon>
        <taxon>Nematocera</taxon>
        <taxon>Chironomoidea</taxon>
        <taxon>Chironomidae</taxon>
        <taxon>Clunio</taxon>
    </lineage>
</organism>
<feature type="region of interest" description="Disordered" evidence="1">
    <location>
        <begin position="173"/>
        <end position="322"/>
    </location>
</feature>
<dbReference type="EMBL" id="CVRI01000037">
    <property type="protein sequence ID" value="CRK93194.1"/>
    <property type="molecule type" value="Genomic_DNA"/>
</dbReference>
<name>A0A1J1I080_9DIPT</name>
<feature type="compositionally biased region" description="Polar residues" evidence="1">
    <location>
        <begin position="173"/>
        <end position="188"/>
    </location>
</feature>
<keyword evidence="3" id="KW-1185">Reference proteome</keyword>
<dbReference type="STRING" id="568069.A0A1J1I080"/>
<sequence>MIAGNHAIGTVRKFPTLPLNANGVWIDPTGGVWRQATDIQNVPNGKPGENVGDYAAAAPTLPLPDYERLSPLNMPDYAEVAGCSSFKNSNSPTYDTFGAYATTTLVGRQFSKNSYSAPNSVHYNNFINNGGSLGNGSHQLMQHQFNQSGNGAAPMSNNQLKMNIIENKMEQLMNNLNSPNPPAQQSHQTPKKSSGSSSKSVPQTPLLSTMRRNRLNNSINGKSNKLSSYGDKINFGEDGRGSEQPLFMKSKFDGSWQSIPSTTALTSSTTPSNNDSPSHLPYHHSPRHHPMQSSLNQLGDNNNQPKANSHSYLSSFGKSDKV</sequence>
<dbReference type="OrthoDB" id="8063106at2759"/>
<evidence type="ECO:0000313" key="2">
    <source>
        <dbReference type="EMBL" id="CRK93194.1"/>
    </source>
</evidence>
<evidence type="ECO:0000256" key="1">
    <source>
        <dbReference type="SAM" id="MobiDB-lite"/>
    </source>
</evidence>
<protein>
    <submittedName>
        <fullName evidence="2">CLUMA_CG006738, isoform A</fullName>
    </submittedName>
</protein>
<feature type="compositionally biased region" description="Low complexity" evidence="1">
    <location>
        <begin position="191"/>
        <end position="200"/>
    </location>
</feature>